<gene>
    <name evidence="1" type="ORF">TPR58_10890</name>
</gene>
<protein>
    <submittedName>
        <fullName evidence="1">Uncharacterized protein</fullName>
    </submittedName>
</protein>
<name>A0ABV0B7X5_9SPHN</name>
<sequence length="119" mass="13566">MRAYWNDGGRGVTSDKAKEVSLQEARLIWSDEAGGMQGNFFGLIDDQERTVQFYFDAGIPDDVEDARHLRIVFMDFPYPEQRGSYGRLITIGEVEGMILTAFSVGLDHRNFGELSFYAW</sequence>
<dbReference type="EMBL" id="JBDIZK010000005">
    <property type="protein sequence ID" value="MEN3747677.1"/>
    <property type="molecule type" value="Genomic_DNA"/>
</dbReference>
<keyword evidence="2" id="KW-1185">Reference proteome</keyword>
<comment type="caution">
    <text evidence="1">The sequence shown here is derived from an EMBL/GenBank/DDBJ whole genome shotgun (WGS) entry which is preliminary data.</text>
</comment>
<evidence type="ECO:0000313" key="2">
    <source>
        <dbReference type="Proteomes" id="UP001427805"/>
    </source>
</evidence>
<accession>A0ABV0B7X5</accession>
<organism evidence="1 2">
    <name type="scientific">Sphingomonas rustica</name>
    <dbReference type="NCBI Taxonomy" id="3103142"/>
    <lineage>
        <taxon>Bacteria</taxon>
        <taxon>Pseudomonadati</taxon>
        <taxon>Pseudomonadota</taxon>
        <taxon>Alphaproteobacteria</taxon>
        <taxon>Sphingomonadales</taxon>
        <taxon>Sphingomonadaceae</taxon>
        <taxon>Sphingomonas</taxon>
    </lineage>
</organism>
<reference evidence="1 2" key="1">
    <citation type="submission" date="2024-05" db="EMBL/GenBank/DDBJ databases">
        <title>Sphingomonas sp. HF-S3 16S ribosomal RNA gene Genome sequencing and assembly.</title>
        <authorList>
            <person name="Lee H."/>
        </authorList>
    </citation>
    <scope>NUCLEOTIDE SEQUENCE [LARGE SCALE GENOMIC DNA]</scope>
    <source>
        <strain evidence="1 2">HF-S3</strain>
    </source>
</reference>
<dbReference type="RefSeq" id="WP_346246674.1">
    <property type="nucleotide sequence ID" value="NZ_JBDIZK010000005.1"/>
</dbReference>
<evidence type="ECO:0000313" key="1">
    <source>
        <dbReference type="EMBL" id="MEN3747677.1"/>
    </source>
</evidence>
<proteinExistence type="predicted"/>
<dbReference type="Proteomes" id="UP001427805">
    <property type="component" value="Unassembled WGS sequence"/>
</dbReference>